<name>A0A812U9E4_SYMPI</name>
<evidence type="ECO:0000256" key="1">
    <source>
        <dbReference type="SAM" id="MobiDB-lite"/>
    </source>
</evidence>
<comment type="caution">
    <text evidence="2">The sequence shown here is derived from an EMBL/GenBank/DDBJ whole genome shotgun (WGS) entry which is preliminary data.</text>
</comment>
<feature type="region of interest" description="Disordered" evidence="1">
    <location>
        <begin position="236"/>
        <end position="255"/>
    </location>
</feature>
<keyword evidence="3" id="KW-1185">Reference proteome</keyword>
<reference evidence="2" key="1">
    <citation type="submission" date="2021-02" db="EMBL/GenBank/DDBJ databases">
        <authorList>
            <person name="Dougan E. K."/>
            <person name="Rhodes N."/>
            <person name="Thang M."/>
            <person name="Chan C."/>
        </authorList>
    </citation>
    <scope>NUCLEOTIDE SEQUENCE</scope>
</reference>
<feature type="compositionally biased region" description="Polar residues" evidence="1">
    <location>
        <begin position="1"/>
        <end position="20"/>
    </location>
</feature>
<evidence type="ECO:0000313" key="2">
    <source>
        <dbReference type="EMBL" id="CAE7557863.1"/>
    </source>
</evidence>
<dbReference type="AlphaFoldDB" id="A0A812U9E4"/>
<dbReference type="Proteomes" id="UP000649617">
    <property type="component" value="Unassembled WGS sequence"/>
</dbReference>
<protein>
    <submittedName>
        <fullName evidence="2">BRIX1 protein</fullName>
    </submittedName>
</protein>
<accession>A0A812U9E4</accession>
<proteinExistence type="predicted"/>
<dbReference type="OrthoDB" id="447234at2759"/>
<feature type="region of interest" description="Disordered" evidence="1">
    <location>
        <begin position="66"/>
        <end position="86"/>
    </location>
</feature>
<gene>
    <name evidence="2" type="primary">BRIX1</name>
    <name evidence="2" type="ORF">SPIL2461_LOCUS14874</name>
</gene>
<organism evidence="2 3">
    <name type="scientific">Symbiodinium pilosum</name>
    <name type="common">Dinoflagellate</name>
    <dbReference type="NCBI Taxonomy" id="2952"/>
    <lineage>
        <taxon>Eukaryota</taxon>
        <taxon>Sar</taxon>
        <taxon>Alveolata</taxon>
        <taxon>Dinophyceae</taxon>
        <taxon>Suessiales</taxon>
        <taxon>Symbiodiniaceae</taxon>
        <taxon>Symbiodinium</taxon>
    </lineage>
</organism>
<evidence type="ECO:0000313" key="3">
    <source>
        <dbReference type="Proteomes" id="UP000649617"/>
    </source>
</evidence>
<feature type="region of interest" description="Disordered" evidence="1">
    <location>
        <begin position="1"/>
        <end position="41"/>
    </location>
</feature>
<dbReference type="EMBL" id="CAJNIZ010035180">
    <property type="protein sequence ID" value="CAE7557863.1"/>
    <property type="molecule type" value="Genomic_DNA"/>
</dbReference>
<sequence>MQLHSSATGRSAEVSGQSANPFCPAESAEEEDWSASEAAGSEAEFDYRQYRYREVLARKEVPETGARRRIRRGNRSAHTEATSDDDGINAVNAWPLSDGQSELCIASWGRLLSDGEDNVEVACDEELQRVASVLIQFYGLCHKAVKFKGSVPNVLIVSQEAWRCRERRDSQAEEPPVLWIRGGRVYDFHGDRGTVAEFENDLLVRQVEDDAICRQRRQKQGLMPFPFAALPIKEKVVEEPDDPEPAAGRDVRRRV</sequence>